<evidence type="ECO:0000313" key="3">
    <source>
        <dbReference type="Proteomes" id="UP000317332"/>
    </source>
</evidence>
<dbReference type="Proteomes" id="UP000317332">
    <property type="component" value="Unassembled WGS sequence"/>
</dbReference>
<dbReference type="PANTHER" id="PTHR32305:SF15">
    <property type="entry name" value="PROTEIN RHSA-RELATED"/>
    <property type="match status" value="1"/>
</dbReference>
<dbReference type="OrthoDB" id="2972467at2"/>
<dbReference type="InterPro" id="IPR022385">
    <property type="entry name" value="Rhs_assc_core"/>
</dbReference>
<dbReference type="InterPro" id="IPR050708">
    <property type="entry name" value="T6SS_VgrG/RHS"/>
</dbReference>
<dbReference type="RefSeq" id="WP_140991719.1">
    <property type="nucleotide sequence ID" value="NZ_VHIQ01000015.1"/>
</dbReference>
<gene>
    <name evidence="2" type="ORF">FJ651_15590</name>
</gene>
<dbReference type="AlphaFoldDB" id="A0A506PFL4"/>
<accession>A0A506PFL4</accession>
<proteinExistence type="predicted"/>
<dbReference type="NCBIfam" id="TIGR03696">
    <property type="entry name" value="Rhs_assc_core"/>
    <property type="match status" value="1"/>
</dbReference>
<dbReference type="Gene3D" id="2.180.10.10">
    <property type="entry name" value="RHS repeat-associated core"/>
    <property type="match status" value="1"/>
</dbReference>
<keyword evidence="3" id="KW-1185">Reference proteome</keyword>
<name>A0A506PFL4_9FLAO</name>
<comment type="caution">
    <text evidence="2">The sequence shown here is derived from an EMBL/GenBank/DDBJ whole genome shotgun (WGS) entry which is preliminary data.</text>
</comment>
<dbReference type="EMBL" id="VHIQ01000015">
    <property type="protein sequence ID" value="TPV31120.1"/>
    <property type="molecule type" value="Genomic_DNA"/>
</dbReference>
<sequence>MGQLESKGVGGKNSQSRLQMVDYSYNIRGWLKQINNPGNLGNDLFAMQIKYTNPIQAQGQGLFNGNIAEIDWKTQNDNVLYRYTYHYDALNRITKADFTGPSQWARYRLDNVQYDKNGNITNLRRNGHIVLDPDKNISSDFGTMDNLTYTYQANSNKLIKVTDTGNTTYGFKDGTNQTIEYTYDANGNMVKDLNKGIVGPSNSNGILYNHLNLPTEVRFGSVNKIKYIYDATGIKQSKQVITSGQPDTNTYYAGNYVYEGSSLKFFSHPEGYVEPDGSNFDYVYQYKDHLGNIRLNYKDISTTSTPILEIIEENNYYPFGLKHKGYNENISGNTNSLAKKFKYNGIELEESLGLNLYEMEFRQYDPAIARFIGIDPVTHHSMSTYTAFDNNPVFWADPSGADSETFDHDLHRAKYMNNGENLGDVSAIEYSSTVINDNSETDPKKKEEKEKTNEEVEGSWMTGLLKGTLEGLFSSIKSVPFGRDIKTLPEIKEVKEKEELAYFGGIILFALLEPGQRGKTKQVISIVKNDSKILKYARETFKSNKELGKSVNGLLEQLVQGNMNPGIGTKQLFGNIFEARVRNGGRVYFRNGDEVIEILGYSNKFNQQKVIDLIKKTYY</sequence>
<evidence type="ECO:0000313" key="2">
    <source>
        <dbReference type="EMBL" id="TPV31120.1"/>
    </source>
</evidence>
<reference evidence="2 3" key="1">
    <citation type="submission" date="2019-06" db="EMBL/GenBank/DDBJ databases">
        <title>Flavobacteriaceae Paucihalobacterium erythroidium CWB-1, complete genome.</title>
        <authorList>
            <person name="Wu S."/>
        </authorList>
    </citation>
    <scope>NUCLEOTIDE SEQUENCE [LARGE SCALE GENOMIC DNA]</scope>
    <source>
        <strain evidence="2 3">CWB-1</strain>
    </source>
</reference>
<protein>
    <recommendedName>
        <fullName evidence="4">RHS repeat-associated core domain-containing protein</fullName>
    </recommendedName>
</protein>
<evidence type="ECO:0000256" key="1">
    <source>
        <dbReference type="SAM" id="MobiDB-lite"/>
    </source>
</evidence>
<feature type="compositionally biased region" description="Basic and acidic residues" evidence="1">
    <location>
        <begin position="441"/>
        <end position="453"/>
    </location>
</feature>
<organism evidence="2 3">
    <name type="scientific">Paucihalobacter ruber</name>
    <dbReference type="NCBI Taxonomy" id="2567861"/>
    <lineage>
        <taxon>Bacteria</taxon>
        <taxon>Pseudomonadati</taxon>
        <taxon>Bacteroidota</taxon>
        <taxon>Flavobacteriia</taxon>
        <taxon>Flavobacteriales</taxon>
        <taxon>Flavobacteriaceae</taxon>
        <taxon>Paucihalobacter</taxon>
    </lineage>
</organism>
<evidence type="ECO:0008006" key="4">
    <source>
        <dbReference type="Google" id="ProtNLM"/>
    </source>
</evidence>
<feature type="region of interest" description="Disordered" evidence="1">
    <location>
        <begin position="433"/>
        <end position="453"/>
    </location>
</feature>
<dbReference type="PANTHER" id="PTHR32305">
    <property type="match status" value="1"/>
</dbReference>